<evidence type="ECO:0000313" key="1">
    <source>
        <dbReference type="EMBL" id="QBQ63108.1"/>
    </source>
</evidence>
<evidence type="ECO:0008006" key="3">
    <source>
        <dbReference type="Google" id="ProtNLM"/>
    </source>
</evidence>
<sequence>MKKKSILICISTNLGISKLIHDNLKHHNFDVTLLIENNGEIEKFKYPSIFSRLKVKFRKLFFRDRLAKKKLESSILKKKLIKNKIDTFDYSLFFLAHNFSIDLVSYIKNRTSNNGMINFQWDGMSRYPSIYDYVKLFDRFYVFDPKDVKNDFLPATNFYFDHNLDYLHFEYDFYFLGAHNDYRKKIIIDFANFAKKRHWNINIIIISQKIKNIYPSNITELEIQEAISFSDNLTLSKKSKVLLDFVIDEHKGLSFRAFEALGYNKKLITTNKEIVKYDFYHPNNIFVLDGNFDEIPDFLEKPYQNIDPNIKEKYSFGNWIKYILDIHPHQPILLPSDNHEENKTVY</sequence>
<organism evidence="1 2">
    <name type="scientific">Actinobacillus indolicus</name>
    <dbReference type="NCBI Taxonomy" id="51049"/>
    <lineage>
        <taxon>Bacteria</taxon>
        <taxon>Pseudomonadati</taxon>
        <taxon>Pseudomonadota</taxon>
        <taxon>Gammaproteobacteria</taxon>
        <taxon>Pasteurellales</taxon>
        <taxon>Pasteurellaceae</taxon>
        <taxon>Actinobacillus</taxon>
    </lineage>
</organism>
<protein>
    <recommendedName>
        <fullName evidence="3">Lipopolysaccharide biosynthesis protein</fullName>
    </recommendedName>
</protein>
<dbReference type="EMBL" id="CP038145">
    <property type="protein sequence ID" value="QBQ63108.1"/>
    <property type="molecule type" value="Genomic_DNA"/>
</dbReference>
<gene>
    <name evidence="1" type="ORF">EXH44_02100</name>
</gene>
<dbReference type="KEGG" id="aio:EXH44_02100"/>
<accession>A0A4P7CE30</accession>
<keyword evidence="2" id="KW-1185">Reference proteome</keyword>
<proteinExistence type="predicted"/>
<evidence type="ECO:0000313" key="2">
    <source>
        <dbReference type="Proteomes" id="UP000294444"/>
    </source>
</evidence>
<dbReference type="AlphaFoldDB" id="A0A4P7CE30"/>
<reference evidence="1 2" key="1">
    <citation type="submission" date="2019-03" db="EMBL/GenBank/DDBJ databases">
        <authorList>
            <person name="Che Y."/>
            <person name="Zhou L."/>
        </authorList>
    </citation>
    <scope>NUCLEOTIDE SEQUENCE [LARGE SCALE GENOMIC DNA]</scope>
    <source>
        <strain evidence="1 2">AIFJ1607</strain>
    </source>
</reference>
<dbReference type="RefSeq" id="WP_162856062.1">
    <property type="nucleotide sequence ID" value="NZ_CP038145.1"/>
</dbReference>
<name>A0A4P7CE30_9PAST</name>
<dbReference type="Proteomes" id="UP000294444">
    <property type="component" value="Chromosome"/>
</dbReference>